<dbReference type="AlphaFoldDB" id="A0AAV7G4B2"/>
<dbReference type="Proteomes" id="UP000775213">
    <property type="component" value="Unassembled WGS sequence"/>
</dbReference>
<evidence type="ECO:0000313" key="1">
    <source>
        <dbReference type="EMBL" id="KAH0450562.1"/>
    </source>
</evidence>
<protein>
    <submittedName>
        <fullName evidence="1">Uncharacterized protein</fullName>
    </submittedName>
</protein>
<organism evidence="1 2">
    <name type="scientific">Dendrobium chrysotoxum</name>
    <name type="common">Orchid</name>
    <dbReference type="NCBI Taxonomy" id="161865"/>
    <lineage>
        <taxon>Eukaryota</taxon>
        <taxon>Viridiplantae</taxon>
        <taxon>Streptophyta</taxon>
        <taxon>Embryophyta</taxon>
        <taxon>Tracheophyta</taxon>
        <taxon>Spermatophyta</taxon>
        <taxon>Magnoliopsida</taxon>
        <taxon>Liliopsida</taxon>
        <taxon>Asparagales</taxon>
        <taxon>Orchidaceae</taxon>
        <taxon>Epidendroideae</taxon>
        <taxon>Malaxideae</taxon>
        <taxon>Dendrobiinae</taxon>
        <taxon>Dendrobium</taxon>
    </lineage>
</organism>
<name>A0AAV7G4B2_DENCH</name>
<sequence>MVWRDSGRQAVVRQNSGPQAVVRRNSRPQVVIRWNSEPQVVIRWNSGGGRGGKEARAISNLSLFSLGFAVHFLLRL</sequence>
<comment type="caution">
    <text evidence="1">The sequence shown here is derived from an EMBL/GenBank/DDBJ whole genome shotgun (WGS) entry which is preliminary data.</text>
</comment>
<accession>A0AAV7G4B2</accession>
<evidence type="ECO:0000313" key="2">
    <source>
        <dbReference type="Proteomes" id="UP000775213"/>
    </source>
</evidence>
<reference evidence="1 2" key="1">
    <citation type="journal article" date="2021" name="Hortic Res">
        <title>Chromosome-scale assembly of the Dendrobium chrysotoxum genome enhances the understanding of orchid evolution.</title>
        <authorList>
            <person name="Zhang Y."/>
            <person name="Zhang G.Q."/>
            <person name="Zhang D."/>
            <person name="Liu X.D."/>
            <person name="Xu X.Y."/>
            <person name="Sun W.H."/>
            <person name="Yu X."/>
            <person name="Zhu X."/>
            <person name="Wang Z.W."/>
            <person name="Zhao X."/>
            <person name="Zhong W.Y."/>
            <person name="Chen H."/>
            <person name="Yin W.L."/>
            <person name="Huang T."/>
            <person name="Niu S.C."/>
            <person name="Liu Z.J."/>
        </authorList>
    </citation>
    <scope>NUCLEOTIDE SEQUENCE [LARGE SCALE GENOMIC DNA]</scope>
    <source>
        <strain evidence="1">Lindl</strain>
    </source>
</reference>
<keyword evidence="2" id="KW-1185">Reference proteome</keyword>
<dbReference type="EMBL" id="JAGFBR010000018">
    <property type="protein sequence ID" value="KAH0450562.1"/>
    <property type="molecule type" value="Genomic_DNA"/>
</dbReference>
<proteinExistence type="predicted"/>
<gene>
    <name evidence="1" type="ORF">IEQ34_021254</name>
</gene>